<comment type="caution">
    <text evidence="1">The sequence shown here is derived from an EMBL/GenBank/DDBJ whole genome shotgun (WGS) entry which is preliminary data.</text>
</comment>
<sequence length="38" mass="4432">MASEFVELLFLDQENLELLIKEDPNLGNKLLLVFLEKL</sequence>
<organism evidence="1">
    <name type="scientific">marine sediment metagenome</name>
    <dbReference type="NCBI Taxonomy" id="412755"/>
    <lineage>
        <taxon>unclassified sequences</taxon>
        <taxon>metagenomes</taxon>
        <taxon>ecological metagenomes</taxon>
    </lineage>
</organism>
<feature type="non-terminal residue" evidence="1">
    <location>
        <position position="38"/>
    </location>
</feature>
<proteinExistence type="predicted"/>
<accession>X1GP04</accession>
<dbReference type="EMBL" id="BARU01014018">
    <property type="protein sequence ID" value="GAH43354.1"/>
    <property type="molecule type" value="Genomic_DNA"/>
</dbReference>
<name>X1GP04_9ZZZZ</name>
<reference evidence="1" key="1">
    <citation type="journal article" date="2014" name="Front. Microbiol.">
        <title>High frequency of phylogenetically diverse reductive dehalogenase-homologous genes in deep subseafloor sedimentary metagenomes.</title>
        <authorList>
            <person name="Kawai M."/>
            <person name="Futagami T."/>
            <person name="Toyoda A."/>
            <person name="Takaki Y."/>
            <person name="Nishi S."/>
            <person name="Hori S."/>
            <person name="Arai W."/>
            <person name="Tsubouchi T."/>
            <person name="Morono Y."/>
            <person name="Uchiyama I."/>
            <person name="Ito T."/>
            <person name="Fujiyama A."/>
            <person name="Inagaki F."/>
            <person name="Takami H."/>
        </authorList>
    </citation>
    <scope>NUCLEOTIDE SEQUENCE</scope>
    <source>
        <strain evidence="1">Expedition CK06-06</strain>
    </source>
</reference>
<evidence type="ECO:0000313" key="1">
    <source>
        <dbReference type="EMBL" id="GAH43354.1"/>
    </source>
</evidence>
<protein>
    <submittedName>
        <fullName evidence="1">Uncharacterized protein</fullName>
    </submittedName>
</protein>
<dbReference type="AlphaFoldDB" id="X1GP04"/>
<gene>
    <name evidence="1" type="ORF">S03H2_24978</name>
</gene>